<name>A0A2H0BKN1_9BACT</name>
<comment type="cofactor">
    <cofactor evidence="1">
        <name>Fe(2+)</name>
        <dbReference type="ChEBI" id="CHEBI:29033"/>
    </cofactor>
    <text evidence="1">Binds 1 Fe(2+) ion per subunit.</text>
</comment>
<proteinExistence type="inferred from homology"/>
<comment type="similarity">
    <text evidence="1">Belongs to the KAE1 / TsaD family.</text>
</comment>
<dbReference type="EC" id="2.3.1.234" evidence="1"/>
<evidence type="ECO:0000259" key="2">
    <source>
        <dbReference type="Pfam" id="PF00814"/>
    </source>
</evidence>
<evidence type="ECO:0000256" key="1">
    <source>
        <dbReference type="HAMAP-Rule" id="MF_01445"/>
    </source>
</evidence>
<comment type="caution">
    <text evidence="3">The sequence shown here is derived from an EMBL/GenBank/DDBJ whole genome shotgun (WGS) entry which is preliminary data.</text>
</comment>
<accession>A0A2H0BKN1</accession>
<keyword evidence="1" id="KW-0819">tRNA processing</keyword>
<dbReference type="Gene3D" id="3.30.420.40">
    <property type="match status" value="2"/>
</dbReference>
<feature type="binding site" evidence="1">
    <location>
        <position position="164"/>
    </location>
    <ligand>
        <name>Fe cation</name>
        <dbReference type="ChEBI" id="CHEBI:24875"/>
    </ligand>
</feature>
<keyword evidence="1" id="KW-0479">Metal-binding</keyword>
<keyword evidence="1" id="KW-0963">Cytoplasm</keyword>
<gene>
    <name evidence="1" type="primary">tsaD</name>
    <name evidence="3" type="ORF">COX02_02140</name>
</gene>
<dbReference type="PROSITE" id="PS01016">
    <property type="entry name" value="GLYCOPROTEASE"/>
    <property type="match status" value="1"/>
</dbReference>
<feature type="binding site" evidence="1">
    <location>
        <position position="355"/>
    </location>
    <ligand>
        <name>substrate</name>
    </ligand>
</feature>
<dbReference type="PANTHER" id="PTHR11735:SF6">
    <property type="entry name" value="TRNA N6-ADENOSINE THREONYLCARBAMOYLTRANSFERASE, MITOCHONDRIAL"/>
    <property type="match status" value="1"/>
</dbReference>
<feature type="binding site" evidence="1">
    <location>
        <position position="239"/>
    </location>
    <ligand>
        <name>substrate</name>
    </ligand>
</feature>
<organism evidence="3 4">
    <name type="scientific">Candidatus Vogelbacteria bacterium CG22_combo_CG10-13_8_21_14_all_37_9</name>
    <dbReference type="NCBI Taxonomy" id="1975046"/>
    <lineage>
        <taxon>Bacteria</taxon>
        <taxon>Candidatus Vogeliibacteriota</taxon>
    </lineage>
</organism>
<dbReference type="SUPFAM" id="SSF53067">
    <property type="entry name" value="Actin-like ATPase domain"/>
    <property type="match status" value="3"/>
</dbReference>
<dbReference type="Pfam" id="PF00814">
    <property type="entry name" value="TsaD"/>
    <property type="match status" value="3"/>
</dbReference>
<dbReference type="PANTHER" id="PTHR11735">
    <property type="entry name" value="TRNA N6-ADENOSINE THREONYLCARBAMOYLTRANSFERASE"/>
    <property type="match status" value="1"/>
</dbReference>
<dbReference type="Proteomes" id="UP000229334">
    <property type="component" value="Unassembled WGS sequence"/>
</dbReference>
<dbReference type="GO" id="GO:0005506">
    <property type="term" value="F:iron ion binding"/>
    <property type="evidence" value="ECO:0007669"/>
    <property type="project" value="UniProtKB-UniRule"/>
</dbReference>
<sequence length="421" mass="46222">MKILAIETSCDDSAISLVEATGILAKPKFRILAEVVSSQTAIHQAYGGVVPNLAKREHGKNLIPLLLEVFKKSKIKNHLPKFRSTKLKQARKLNKIEKLLERELELKEQFWSKILDLPKPKIDYLAVTAGPGLEPALWVGINLAKALSLLWDIPLLGVNHLEGHLVSVILNQKSKITRQNFKKQNLGGQENKKVNPVVKFPAVGLIISGGHTEIILMKKVGDYKKIGQTRDDAVGEAFDKVARLLGLPYPGGPHISHIAEQASILRQSASSPRQSAIVLPRPMINSKDYDFSFSGLKTAVLYLLPKLGKLTAEIKAEVALEFETAVTEVLLRKTLQASQDFKAKTIIVGGGVIANRQIRDTFKKLVKTLATKPQLLIPAQTHTGDNASMIAGAAYFQVKKIKHKPSLISGQKIKADGNLKL</sequence>
<dbReference type="InterPro" id="IPR043129">
    <property type="entry name" value="ATPase_NBD"/>
</dbReference>
<evidence type="ECO:0000313" key="4">
    <source>
        <dbReference type="Proteomes" id="UP000229334"/>
    </source>
</evidence>
<feature type="binding site" evidence="1">
    <location>
        <position position="385"/>
    </location>
    <ligand>
        <name>Fe cation</name>
        <dbReference type="ChEBI" id="CHEBI:24875"/>
    </ligand>
</feature>
<dbReference type="HAMAP" id="MF_01445">
    <property type="entry name" value="TsaD"/>
    <property type="match status" value="1"/>
</dbReference>
<dbReference type="InterPro" id="IPR017860">
    <property type="entry name" value="Peptidase_M22_CS"/>
</dbReference>
<evidence type="ECO:0000313" key="3">
    <source>
        <dbReference type="EMBL" id="PIP58099.1"/>
    </source>
</evidence>
<feature type="domain" description="Gcp-like" evidence="2">
    <location>
        <begin position="31"/>
        <end position="76"/>
    </location>
</feature>
<dbReference type="AlphaFoldDB" id="A0A2H0BKN1"/>
<dbReference type="InterPro" id="IPR022450">
    <property type="entry name" value="TsaD"/>
</dbReference>
<dbReference type="GO" id="GO:0061711">
    <property type="term" value="F:tRNA N(6)-L-threonylcarbamoyladenine synthase activity"/>
    <property type="evidence" value="ECO:0007669"/>
    <property type="project" value="UniProtKB-EC"/>
</dbReference>
<feature type="domain" description="Gcp-like" evidence="2">
    <location>
        <begin position="197"/>
        <end position="391"/>
    </location>
</feature>
<comment type="subcellular location">
    <subcellularLocation>
        <location evidence="1">Cytoplasm</location>
    </subcellularLocation>
</comment>
<dbReference type="GO" id="GO:0005737">
    <property type="term" value="C:cytoplasm"/>
    <property type="evidence" value="ECO:0007669"/>
    <property type="project" value="UniProtKB-SubCell"/>
</dbReference>
<keyword evidence="1" id="KW-0012">Acyltransferase</keyword>
<feature type="binding site" evidence="1">
    <location>
        <position position="160"/>
    </location>
    <ligand>
        <name>Fe cation</name>
        <dbReference type="ChEBI" id="CHEBI:24875"/>
    </ligand>
</feature>
<comment type="function">
    <text evidence="1">Required for the formation of a threonylcarbamoyl group on adenosine at position 37 (t(6)A37) in tRNAs that read codons beginning with adenine. Is involved in the transfer of the threonylcarbamoyl moiety of threonylcarbamoyl-AMP (TC-AMP) to the N6 group of A37, together with TsaE and TsaB. TsaD likely plays a direct catalytic role in this reaction.</text>
</comment>
<dbReference type="InterPro" id="IPR000905">
    <property type="entry name" value="Gcp-like_dom"/>
</dbReference>
<feature type="binding site" evidence="1">
    <location>
        <begin position="206"/>
        <end position="210"/>
    </location>
    <ligand>
        <name>substrate</name>
    </ligand>
</feature>
<protein>
    <recommendedName>
        <fullName evidence="1">tRNA N6-adenosine threonylcarbamoyltransferase</fullName>
        <ecNumber evidence="1">2.3.1.234</ecNumber>
    </recommendedName>
    <alternativeName>
        <fullName evidence="1">N6-L-threonylcarbamoyladenine synthase</fullName>
        <shortName evidence="1">t(6)A synthase</shortName>
    </alternativeName>
    <alternativeName>
        <fullName evidence="1">t(6)A37 threonylcarbamoyladenosine biosynthesis protein TsaD</fullName>
    </alternativeName>
    <alternativeName>
        <fullName evidence="1">tRNA threonylcarbamoyladenosine biosynthesis protein TsaD</fullName>
    </alternativeName>
</protein>
<reference evidence="3 4" key="1">
    <citation type="submission" date="2017-09" db="EMBL/GenBank/DDBJ databases">
        <title>Depth-based differentiation of microbial function through sediment-hosted aquifers and enrichment of novel symbionts in the deep terrestrial subsurface.</title>
        <authorList>
            <person name="Probst A.J."/>
            <person name="Ladd B."/>
            <person name="Jarett J.K."/>
            <person name="Geller-Mcgrath D.E."/>
            <person name="Sieber C.M."/>
            <person name="Emerson J.B."/>
            <person name="Anantharaman K."/>
            <person name="Thomas B.C."/>
            <person name="Malmstrom R."/>
            <person name="Stieglmeier M."/>
            <person name="Klingl A."/>
            <person name="Woyke T."/>
            <person name="Ryan C.M."/>
            <person name="Banfield J.F."/>
        </authorList>
    </citation>
    <scope>NUCLEOTIDE SEQUENCE [LARGE SCALE GENOMIC DNA]</scope>
    <source>
        <strain evidence="3">CG22_combo_CG10-13_8_21_14_all_37_9</strain>
    </source>
</reference>
<dbReference type="GO" id="GO:0002949">
    <property type="term" value="P:tRNA threonylcarbamoyladenosine modification"/>
    <property type="evidence" value="ECO:0007669"/>
    <property type="project" value="UniProtKB-UniRule"/>
</dbReference>
<comment type="catalytic activity">
    <reaction evidence="1">
        <text>L-threonylcarbamoyladenylate + adenosine(37) in tRNA = N(6)-L-threonylcarbamoyladenosine(37) in tRNA + AMP + H(+)</text>
        <dbReference type="Rhea" id="RHEA:37059"/>
        <dbReference type="Rhea" id="RHEA-COMP:10162"/>
        <dbReference type="Rhea" id="RHEA-COMP:10163"/>
        <dbReference type="ChEBI" id="CHEBI:15378"/>
        <dbReference type="ChEBI" id="CHEBI:73682"/>
        <dbReference type="ChEBI" id="CHEBI:74411"/>
        <dbReference type="ChEBI" id="CHEBI:74418"/>
        <dbReference type="ChEBI" id="CHEBI:456215"/>
        <dbReference type="EC" id="2.3.1.234"/>
    </reaction>
</comment>
<feature type="domain" description="Gcp-like" evidence="2">
    <location>
        <begin position="116"/>
        <end position="172"/>
    </location>
</feature>
<comment type="caution">
    <text evidence="1">Lacks conserved residue(s) required for the propagation of feature annotation.</text>
</comment>
<feature type="binding site" evidence="1">
    <location>
        <position position="252"/>
    </location>
    <ligand>
        <name>substrate</name>
    </ligand>
</feature>
<dbReference type="EMBL" id="PCSX01000032">
    <property type="protein sequence ID" value="PIP58099.1"/>
    <property type="molecule type" value="Genomic_DNA"/>
</dbReference>
<keyword evidence="1" id="KW-0808">Transferase</keyword>
<keyword evidence="1" id="KW-0408">Iron</keyword>